<dbReference type="InterPro" id="IPR050292">
    <property type="entry name" value="Glutamine_Synthetase"/>
</dbReference>
<evidence type="ECO:0000313" key="7">
    <source>
        <dbReference type="EMBL" id="CAH2237575.1"/>
    </source>
</evidence>
<dbReference type="Pfam" id="PF00120">
    <property type="entry name" value="Gln-synt_C"/>
    <property type="match status" value="1"/>
</dbReference>
<comment type="caution">
    <text evidence="7">The sequence shown here is derived from an EMBL/GenBank/DDBJ whole genome shotgun (WGS) entry which is preliminary data.</text>
</comment>
<dbReference type="GO" id="GO:0006542">
    <property type="term" value="P:glutamine biosynthetic process"/>
    <property type="evidence" value="ECO:0007669"/>
    <property type="project" value="TreeGrafter"/>
</dbReference>
<gene>
    <name evidence="7" type="primary">jg17134</name>
    <name evidence="7" type="ORF">PAEG_LOCUS14848</name>
</gene>
<accession>A0A8S4RJD1</accession>
<keyword evidence="2" id="KW-0436">Ligase</keyword>
<dbReference type="GO" id="GO:0005524">
    <property type="term" value="F:ATP binding"/>
    <property type="evidence" value="ECO:0007669"/>
    <property type="project" value="UniProtKB-KW"/>
</dbReference>
<evidence type="ECO:0000256" key="2">
    <source>
        <dbReference type="ARBA" id="ARBA00022598"/>
    </source>
</evidence>
<dbReference type="OrthoDB" id="1936100at2759"/>
<proteinExistence type="inferred from homology"/>
<name>A0A8S4RJD1_9NEOP</name>
<dbReference type="Gene3D" id="3.30.590.10">
    <property type="entry name" value="Glutamine synthetase/guanido kinase, catalytic domain"/>
    <property type="match status" value="1"/>
</dbReference>
<reference evidence="7" key="1">
    <citation type="submission" date="2022-03" db="EMBL/GenBank/DDBJ databases">
        <authorList>
            <person name="Lindestad O."/>
        </authorList>
    </citation>
    <scope>NUCLEOTIDE SEQUENCE</scope>
</reference>
<sequence length="140" mass="15786">MRLPRRCLFTLVLKTPVVGPSPGIKAADDLWMARYILSRLAEEYGTVASFEPQPVADWPGNGTFVYFSSKDMREEDGILDSTTGSESRFYREEPARNSVVALFQHQHLQSFCYLAGDESEAGCFQSVIEEFIKCIVTSLY</sequence>
<dbReference type="PANTHER" id="PTHR20852">
    <property type="entry name" value="GLUTAMINE SYNTHETASE"/>
    <property type="match status" value="1"/>
</dbReference>
<dbReference type="AlphaFoldDB" id="A0A8S4RJD1"/>
<comment type="similarity">
    <text evidence="5">Belongs to the glutamine synthetase family.</text>
</comment>
<keyword evidence="8" id="KW-1185">Reference proteome</keyword>
<keyword evidence="3" id="KW-0547">Nucleotide-binding</keyword>
<protein>
    <recommendedName>
        <fullName evidence="1">glutamine synthetase</fullName>
        <ecNumber evidence="1">6.3.1.2</ecNumber>
    </recommendedName>
</protein>
<evidence type="ECO:0000313" key="8">
    <source>
        <dbReference type="Proteomes" id="UP000838756"/>
    </source>
</evidence>
<dbReference type="GO" id="GO:0005737">
    <property type="term" value="C:cytoplasm"/>
    <property type="evidence" value="ECO:0007669"/>
    <property type="project" value="TreeGrafter"/>
</dbReference>
<evidence type="ECO:0000256" key="4">
    <source>
        <dbReference type="ARBA" id="ARBA00022840"/>
    </source>
</evidence>
<organism evidence="7 8">
    <name type="scientific">Pararge aegeria aegeria</name>
    <dbReference type="NCBI Taxonomy" id="348720"/>
    <lineage>
        <taxon>Eukaryota</taxon>
        <taxon>Metazoa</taxon>
        <taxon>Ecdysozoa</taxon>
        <taxon>Arthropoda</taxon>
        <taxon>Hexapoda</taxon>
        <taxon>Insecta</taxon>
        <taxon>Pterygota</taxon>
        <taxon>Neoptera</taxon>
        <taxon>Endopterygota</taxon>
        <taxon>Lepidoptera</taxon>
        <taxon>Glossata</taxon>
        <taxon>Ditrysia</taxon>
        <taxon>Papilionoidea</taxon>
        <taxon>Nymphalidae</taxon>
        <taxon>Satyrinae</taxon>
        <taxon>Satyrini</taxon>
        <taxon>Parargina</taxon>
        <taxon>Pararge</taxon>
    </lineage>
</organism>
<feature type="domain" description="GS catalytic" evidence="6">
    <location>
        <begin position="23"/>
        <end position="70"/>
    </location>
</feature>
<keyword evidence="4" id="KW-0067">ATP-binding</keyword>
<evidence type="ECO:0000256" key="3">
    <source>
        <dbReference type="ARBA" id="ARBA00022741"/>
    </source>
</evidence>
<evidence type="ECO:0000259" key="6">
    <source>
        <dbReference type="Pfam" id="PF00120"/>
    </source>
</evidence>
<dbReference type="GO" id="GO:0004356">
    <property type="term" value="F:glutamine synthetase activity"/>
    <property type="evidence" value="ECO:0007669"/>
    <property type="project" value="UniProtKB-EC"/>
</dbReference>
<dbReference type="EC" id="6.3.1.2" evidence="1"/>
<dbReference type="Proteomes" id="UP000838756">
    <property type="component" value="Unassembled WGS sequence"/>
</dbReference>
<dbReference type="InterPro" id="IPR014746">
    <property type="entry name" value="Gln_synth/guanido_kin_cat_dom"/>
</dbReference>
<dbReference type="SUPFAM" id="SSF55931">
    <property type="entry name" value="Glutamine synthetase/guanido kinase"/>
    <property type="match status" value="1"/>
</dbReference>
<dbReference type="EMBL" id="CAKXAJ010025278">
    <property type="protein sequence ID" value="CAH2237575.1"/>
    <property type="molecule type" value="Genomic_DNA"/>
</dbReference>
<evidence type="ECO:0000256" key="5">
    <source>
        <dbReference type="RuleBase" id="RU000384"/>
    </source>
</evidence>
<dbReference type="PANTHER" id="PTHR20852:SF44">
    <property type="entry name" value="GLUTAMINE SYNTHETASE 1, MITOCHONDRIAL"/>
    <property type="match status" value="1"/>
</dbReference>
<dbReference type="InterPro" id="IPR008146">
    <property type="entry name" value="Gln_synth_cat_dom"/>
</dbReference>
<evidence type="ECO:0000256" key="1">
    <source>
        <dbReference type="ARBA" id="ARBA00012937"/>
    </source>
</evidence>